<reference evidence="1 2" key="1">
    <citation type="submission" date="2017-10" db="EMBL/GenBank/DDBJ databases">
        <title>Comparative genomics in systemic dimorphic fungi from Ajellomycetaceae.</title>
        <authorList>
            <person name="Munoz J.F."/>
            <person name="Mcewen J.G."/>
            <person name="Clay O.K."/>
            <person name="Cuomo C.A."/>
        </authorList>
    </citation>
    <scope>NUCLEOTIDE SEQUENCE [LARGE SCALE GENOMIC DNA]</scope>
    <source>
        <strain evidence="1 2">UAMH4076</strain>
    </source>
</reference>
<organism evidence="1 2">
    <name type="scientific">[Emmonsia] crescens</name>
    <dbReference type="NCBI Taxonomy" id="73230"/>
    <lineage>
        <taxon>Eukaryota</taxon>
        <taxon>Fungi</taxon>
        <taxon>Dikarya</taxon>
        <taxon>Ascomycota</taxon>
        <taxon>Pezizomycotina</taxon>
        <taxon>Eurotiomycetes</taxon>
        <taxon>Eurotiomycetidae</taxon>
        <taxon>Onygenales</taxon>
        <taxon>Ajellomycetaceae</taxon>
        <taxon>Emergomyces</taxon>
    </lineage>
</organism>
<dbReference type="AlphaFoldDB" id="A0A2B7Z546"/>
<evidence type="ECO:0000313" key="1">
    <source>
        <dbReference type="EMBL" id="PGH29026.1"/>
    </source>
</evidence>
<protein>
    <submittedName>
        <fullName evidence="1">Uncharacterized protein</fullName>
    </submittedName>
</protein>
<name>A0A2B7Z546_9EURO</name>
<sequence length="87" mass="9937">MYYAVVRRDFGSSFGPPLTMTGLCALDVYAWNELDRMLGVWARQTQSGKPMTKDQILEIFGGPSGDHLPILKLFMKELETRKIELKK</sequence>
<dbReference type="Proteomes" id="UP000226031">
    <property type="component" value="Unassembled WGS sequence"/>
</dbReference>
<evidence type="ECO:0000313" key="2">
    <source>
        <dbReference type="Proteomes" id="UP000226031"/>
    </source>
</evidence>
<comment type="caution">
    <text evidence="1">The sequence shown here is derived from an EMBL/GenBank/DDBJ whole genome shotgun (WGS) entry which is preliminary data.</text>
</comment>
<dbReference type="EMBL" id="PDND01000283">
    <property type="protein sequence ID" value="PGH29026.1"/>
    <property type="molecule type" value="Genomic_DNA"/>
</dbReference>
<proteinExistence type="predicted"/>
<keyword evidence="2" id="KW-1185">Reference proteome</keyword>
<gene>
    <name evidence="1" type="ORF">GX50_08227</name>
</gene>
<accession>A0A2B7Z546</accession>